<comment type="cofactor">
    <cofactor evidence="1">
        <name>heme b</name>
        <dbReference type="ChEBI" id="CHEBI:60344"/>
    </cofactor>
</comment>
<dbReference type="Pfam" id="PF01292">
    <property type="entry name" value="Ni_hydr_CYTB"/>
    <property type="match status" value="1"/>
</dbReference>
<gene>
    <name evidence="15" type="ORF">C8D97_103125</name>
</gene>
<keyword evidence="11 13" id="KW-0472">Membrane</keyword>
<keyword evidence="10" id="KW-0408">Iron</keyword>
<evidence type="ECO:0000313" key="15">
    <source>
        <dbReference type="EMBL" id="PWK53298.1"/>
    </source>
</evidence>
<dbReference type="RefSeq" id="WP_109762451.1">
    <property type="nucleotide sequence ID" value="NZ_QGGU01000003.1"/>
</dbReference>
<keyword evidence="6 13" id="KW-0812">Transmembrane</keyword>
<accession>A0A316FXI1</accession>
<feature type="domain" description="Cytochrome b561 bacterial/Ni-hydrogenase" evidence="14">
    <location>
        <begin position="10"/>
        <end position="193"/>
    </location>
</feature>
<dbReference type="SUPFAM" id="SSF81342">
    <property type="entry name" value="Transmembrane di-heme cytochromes"/>
    <property type="match status" value="1"/>
</dbReference>
<evidence type="ECO:0000256" key="11">
    <source>
        <dbReference type="ARBA" id="ARBA00023136"/>
    </source>
</evidence>
<evidence type="ECO:0000256" key="10">
    <source>
        <dbReference type="ARBA" id="ARBA00023004"/>
    </source>
</evidence>
<comment type="subcellular location">
    <subcellularLocation>
        <location evidence="2">Cell membrane</location>
        <topology evidence="2">Multi-pass membrane protein</topology>
    </subcellularLocation>
</comment>
<evidence type="ECO:0000256" key="8">
    <source>
        <dbReference type="ARBA" id="ARBA00022982"/>
    </source>
</evidence>
<dbReference type="EMBL" id="QGGU01000003">
    <property type="protein sequence ID" value="PWK53298.1"/>
    <property type="molecule type" value="Genomic_DNA"/>
</dbReference>
<dbReference type="GO" id="GO:0020037">
    <property type="term" value="F:heme binding"/>
    <property type="evidence" value="ECO:0007669"/>
    <property type="project" value="TreeGrafter"/>
</dbReference>
<dbReference type="PANTHER" id="PTHR30529">
    <property type="entry name" value="CYTOCHROME B561"/>
    <property type="match status" value="1"/>
</dbReference>
<name>A0A316FXI1_9GAMM</name>
<dbReference type="GO" id="GO:0009055">
    <property type="term" value="F:electron transfer activity"/>
    <property type="evidence" value="ECO:0007669"/>
    <property type="project" value="InterPro"/>
</dbReference>
<evidence type="ECO:0000256" key="2">
    <source>
        <dbReference type="ARBA" id="ARBA00004651"/>
    </source>
</evidence>
<evidence type="ECO:0000256" key="4">
    <source>
        <dbReference type="ARBA" id="ARBA00022475"/>
    </source>
</evidence>
<feature type="transmembrane region" description="Helical" evidence="13">
    <location>
        <begin position="163"/>
        <end position="181"/>
    </location>
</feature>
<dbReference type="Proteomes" id="UP000245790">
    <property type="component" value="Unassembled WGS sequence"/>
</dbReference>
<feature type="transmembrane region" description="Helical" evidence="13">
    <location>
        <begin position="94"/>
        <end position="115"/>
    </location>
</feature>
<evidence type="ECO:0000256" key="7">
    <source>
        <dbReference type="ARBA" id="ARBA00022723"/>
    </source>
</evidence>
<keyword evidence="5" id="KW-0349">Heme</keyword>
<evidence type="ECO:0000259" key="14">
    <source>
        <dbReference type="Pfam" id="PF01292"/>
    </source>
</evidence>
<dbReference type="GO" id="GO:0046872">
    <property type="term" value="F:metal ion binding"/>
    <property type="evidence" value="ECO:0007669"/>
    <property type="project" value="UniProtKB-KW"/>
</dbReference>
<dbReference type="AlphaFoldDB" id="A0A316FXI1"/>
<evidence type="ECO:0000256" key="5">
    <source>
        <dbReference type="ARBA" id="ARBA00022617"/>
    </source>
</evidence>
<feature type="transmembrane region" description="Helical" evidence="13">
    <location>
        <begin position="46"/>
        <end position="69"/>
    </location>
</feature>
<evidence type="ECO:0000256" key="13">
    <source>
        <dbReference type="SAM" id="Phobius"/>
    </source>
</evidence>
<dbReference type="OrthoDB" id="9793784at2"/>
<keyword evidence="9 13" id="KW-1133">Transmembrane helix</keyword>
<dbReference type="PANTHER" id="PTHR30529:SF1">
    <property type="entry name" value="CYTOCHROME B561 HOMOLOG 2"/>
    <property type="match status" value="1"/>
</dbReference>
<dbReference type="InterPro" id="IPR016174">
    <property type="entry name" value="Di-haem_cyt_TM"/>
</dbReference>
<dbReference type="InterPro" id="IPR052168">
    <property type="entry name" value="Cytochrome_b561_oxidase"/>
</dbReference>
<evidence type="ECO:0000313" key="16">
    <source>
        <dbReference type="Proteomes" id="UP000245790"/>
    </source>
</evidence>
<organism evidence="15 16">
    <name type="scientific">Pleionea mediterranea</name>
    <dbReference type="NCBI Taxonomy" id="523701"/>
    <lineage>
        <taxon>Bacteria</taxon>
        <taxon>Pseudomonadati</taxon>
        <taxon>Pseudomonadota</taxon>
        <taxon>Gammaproteobacteria</taxon>
        <taxon>Oceanospirillales</taxon>
        <taxon>Pleioneaceae</taxon>
        <taxon>Pleionea</taxon>
    </lineage>
</organism>
<keyword evidence="4" id="KW-1003">Cell membrane</keyword>
<comment type="similarity">
    <text evidence="12">Belongs to the cytochrome b561 family.</text>
</comment>
<evidence type="ECO:0000256" key="6">
    <source>
        <dbReference type="ARBA" id="ARBA00022692"/>
    </source>
</evidence>
<comment type="caution">
    <text evidence="15">The sequence shown here is derived from an EMBL/GenBank/DDBJ whole genome shotgun (WGS) entry which is preliminary data.</text>
</comment>
<reference evidence="15 16" key="1">
    <citation type="submission" date="2018-05" db="EMBL/GenBank/DDBJ databases">
        <title>Genomic Encyclopedia of Type Strains, Phase IV (KMG-IV): sequencing the most valuable type-strain genomes for metagenomic binning, comparative biology and taxonomic classification.</title>
        <authorList>
            <person name="Goeker M."/>
        </authorList>
    </citation>
    <scope>NUCLEOTIDE SEQUENCE [LARGE SCALE GENOMIC DNA]</scope>
    <source>
        <strain evidence="15 16">DSM 25350</strain>
    </source>
</reference>
<proteinExistence type="inferred from homology"/>
<evidence type="ECO:0000256" key="12">
    <source>
        <dbReference type="ARBA" id="ARBA00037975"/>
    </source>
</evidence>
<keyword evidence="16" id="KW-1185">Reference proteome</keyword>
<evidence type="ECO:0000256" key="9">
    <source>
        <dbReference type="ARBA" id="ARBA00022989"/>
    </source>
</evidence>
<protein>
    <submittedName>
        <fullName evidence="15">Cytochrome b561</fullName>
    </submittedName>
</protein>
<evidence type="ECO:0000256" key="1">
    <source>
        <dbReference type="ARBA" id="ARBA00001970"/>
    </source>
</evidence>
<dbReference type="InterPro" id="IPR011577">
    <property type="entry name" value="Cyt_b561_bac/Ni-Hgenase"/>
</dbReference>
<dbReference type="GO" id="GO:0022904">
    <property type="term" value="P:respiratory electron transport chain"/>
    <property type="evidence" value="ECO:0007669"/>
    <property type="project" value="InterPro"/>
</dbReference>
<sequence>MSLKNTAAAYGPIAKWFHWSTAVLFLASYCAIYYREWFAESEFENWISIQLHLSIGITLAVLVTLRIIWRLLNCSPERQSAVRLQQIAVQTGHYALYAIMFIMPISGYLSIASYLSSGGGRITYFLLFDITHFPDFHLFNFFGVSLEALEDPAELIHSYLGAWVVWLLILGHVLAALYHHFIKRDKTIHKMTSLNS</sequence>
<dbReference type="GO" id="GO:0005886">
    <property type="term" value="C:plasma membrane"/>
    <property type="evidence" value="ECO:0007669"/>
    <property type="project" value="UniProtKB-SubCell"/>
</dbReference>
<evidence type="ECO:0000256" key="3">
    <source>
        <dbReference type="ARBA" id="ARBA00022448"/>
    </source>
</evidence>
<keyword evidence="3" id="KW-0813">Transport</keyword>
<feature type="transmembrane region" description="Helical" evidence="13">
    <location>
        <begin position="16"/>
        <end position="34"/>
    </location>
</feature>
<keyword evidence="7" id="KW-0479">Metal-binding</keyword>
<keyword evidence="8" id="KW-0249">Electron transport</keyword>